<organism evidence="3 4">
    <name type="scientific">endosymbiont of Ridgeia piscesae</name>
    <dbReference type="NCBI Taxonomy" id="54398"/>
    <lineage>
        <taxon>Bacteria</taxon>
        <taxon>Pseudomonadati</taxon>
        <taxon>Pseudomonadota</taxon>
        <taxon>Gammaproteobacteria</taxon>
        <taxon>sulfur-oxidizing symbionts</taxon>
    </lineage>
</organism>
<name>A0A0T5Z363_9GAMM</name>
<dbReference type="RefSeq" id="WP_057955453.1">
    <property type="nucleotide sequence ID" value="NZ_KQ556881.1"/>
</dbReference>
<evidence type="ECO:0000313" key="2">
    <source>
        <dbReference type="EMBL" id="KRT53776.1"/>
    </source>
</evidence>
<dbReference type="Proteomes" id="UP000051276">
    <property type="component" value="Unassembled WGS sequence"/>
</dbReference>
<evidence type="ECO:0008006" key="6">
    <source>
        <dbReference type="Google" id="ProtNLM"/>
    </source>
</evidence>
<keyword evidence="5" id="KW-1185">Reference proteome</keyword>
<accession>A0A0T5Z363</accession>
<dbReference type="InterPro" id="IPR025514">
    <property type="entry name" value="DUF4402"/>
</dbReference>
<feature type="signal peptide" evidence="1">
    <location>
        <begin position="1"/>
        <end position="22"/>
    </location>
</feature>
<evidence type="ECO:0000313" key="4">
    <source>
        <dbReference type="Proteomes" id="UP000051276"/>
    </source>
</evidence>
<dbReference type="EMBL" id="LMXI01000628">
    <property type="protein sequence ID" value="KRT56926.1"/>
    <property type="molecule type" value="Genomic_DNA"/>
</dbReference>
<sequence>MKKIIVGATLFWVAVFSGETVAVDATGTASINVLQPLTISTIDHMDFGGSVIAPSSGVGDVYSDTHDFTIYGNSGESFAFSVDPNANCGTQTLVTLSLTADADNPTVFNEANKADVLVGGTLTVLVGAQGVYNCTFSVTANYE</sequence>
<feature type="chain" id="PRO_5010437702" description="DUF4402 domain-containing protein" evidence="1">
    <location>
        <begin position="23"/>
        <end position="143"/>
    </location>
</feature>
<keyword evidence="1" id="KW-0732">Signal</keyword>
<reference evidence="4 5" key="1">
    <citation type="submission" date="2015-11" db="EMBL/GenBank/DDBJ databases">
        <title>The genome of Candidatus Endoriftia persephone in Ridgeia piscesae and population structure of the North Eastern Pacific vestimentiferan symbionts.</title>
        <authorList>
            <person name="Perez M."/>
            <person name="Juniper K.S."/>
        </authorList>
    </citation>
    <scope>NUCLEOTIDE SEQUENCE [LARGE SCALE GENOMIC DNA]</scope>
    <source>
        <strain evidence="3">Ind10</strain>
        <strain evidence="2">Ind11</strain>
    </source>
</reference>
<dbReference type="Proteomes" id="UP000051634">
    <property type="component" value="Unassembled WGS sequence"/>
</dbReference>
<dbReference type="Pfam" id="PF14352">
    <property type="entry name" value="DUF4402"/>
    <property type="match status" value="1"/>
</dbReference>
<dbReference type="AlphaFoldDB" id="A0A0T5Z363"/>
<protein>
    <recommendedName>
        <fullName evidence="6">DUF4402 domain-containing protein</fullName>
    </recommendedName>
</protein>
<gene>
    <name evidence="2" type="ORF">Ga0074115_101111</name>
    <name evidence="3" type="ORF">Ga0076813_10662</name>
</gene>
<comment type="caution">
    <text evidence="3">The sequence shown here is derived from an EMBL/GenBank/DDBJ whole genome shotgun (WGS) entry which is preliminary data.</text>
</comment>
<evidence type="ECO:0000313" key="3">
    <source>
        <dbReference type="EMBL" id="KRT56926.1"/>
    </source>
</evidence>
<proteinExistence type="predicted"/>
<evidence type="ECO:0000256" key="1">
    <source>
        <dbReference type="SAM" id="SignalP"/>
    </source>
</evidence>
<dbReference type="EMBL" id="LDXT01000095">
    <property type="protein sequence ID" value="KRT53776.1"/>
    <property type="molecule type" value="Genomic_DNA"/>
</dbReference>
<evidence type="ECO:0000313" key="5">
    <source>
        <dbReference type="Proteomes" id="UP000051634"/>
    </source>
</evidence>